<dbReference type="InterPro" id="IPR041569">
    <property type="entry name" value="AAA_lid_3"/>
</dbReference>
<proteinExistence type="inferred from homology"/>
<reference evidence="33" key="1">
    <citation type="submission" date="2021-02" db="EMBL/GenBank/DDBJ databases">
        <authorList>
            <person name="Nowell W R."/>
        </authorList>
    </citation>
    <scope>NUCLEOTIDE SEQUENCE</scope>
</reference>
<dbReference type="PROSITE" id="PS00674">
    <property type="entry name" value="AAA"/>
    <property type="match status" value="1"/>
</dbReference>
<dbReference type="Gene3D" id="2.40.50.140">
    <property type="entry name" value="Nucleic acid-binding proteins"/>
    <property type="match status" value="2"/>
</dbReference>
<keyword evidence="15 28" id="KW-0863">Zinc-finger</keyword>
<evidence type="ECO:0000256" key="26">
    <source>
        <dbReference type="ARBA" id="ARBA00071645"/>
    </source>
</evidence>
<evidence type="ECO:0000313" key="34">
    <source>
        <dbReference type="EMBL" id="CAF0972041.1"/>
    </source>
</evidence>
<dbReference type="GO" id="GO:0051301">
    <property type="term" value="P:cell division"/>
    <property type="evidence" value="ECO:0007669"/>
    <property type="project" value="UniProtKB-KW"/>
</dbReference>
<dbReference type="Gene3D" id="3.90.70.10">
    <property type="entry name" value="Cysteine proteinases"/>
    <property type="match status" value="1"/>
</dbReference>
<feature type="domain" description="UBP-type" evidence="31">
    <location>
        <begin position="602"/>
        <end position="699"/>
    </location>
</feature>
<feature type="compositionally biased region" description="Basic and acidic residues" evidence="29">
    <location>
        <begin position="174"/>
        <end position="188"/>
    </location>
</feature>
<keyword evidence="18" id="KW-0862">Zinc</keyword>
<sequence>MSRSPSLSSTSPSVDVQINPLLTRRQRTLSQCERALHYPSHEGIIQEFCREKGHGYIKPRDNSDNIFVHVSDIEDDYVPKAGDIVSYKKILMPPKNEKYQAIHVRFLQLSDGVKHESWEEAVQDDVNHRRSSVHDGLPSPSHSDQTAANEDHIHHKHLNCDLSLLTINGSGGQKRGDGAGDKEKKKYEPPIPTRIGKRKKRVKGPEAANKLPQVLPYTRCRLKQLRFERIKDYLLLEEEFIKNQERLKPQEDRHEEERSKVDDIRGSPMAVGTLEEIIDDNHAIVSTSVGSEHYVTIMSFVDKDQLEPGCTVHAVIGVLGDDVDPMVAVMKLEKAPKETYADIGGLTQQIQEIKEAVELPLTHPEYYEEMGIKPPKGVILYGQPGTGKTLLAKAVANQTSATFLRVVGSELIQKYLGDGPKLVRELFRVAEEYAPSIVFIDEIDAIGTKRYESNSGGEREIQRTMLELLNQLDGFDSRGDVKVIMATNRIDSLDPALIRPGRIDRKIEFPLPDEKTRRMIFKIHTGRMTLADDVNLEELIMAKDDLSGADIKAICTESGLMALRERRMKVTNEDFRKIRTTLTLKELRRPSESSTNVDVRSRHCPYLDTINRSILDFDFEKLCSITLSNNNVYACLVCAKYFQGRGQKSYAYTHSVETDHHVFINLHTLQFYCLPDNYEIIDSSLDDIKYVLDPTYTKEHIQQLDKNAKLVRAYDGTLYLPGIVGLNNIKANDYCNVILQALINVSPLRNFFLEEENYANIRVAPGDIMVNLVKRFGELVRKLWNPKNFKAHVSPHEMLQAVVKCSKKKFQITQQGDPVEFLAWFLNSLHLTLNGTKNPNSSIIYKAFQGKMKVYTRKIPPIDLSEDEKRKLLVTEEYYEYDEETPYLFLSVDLPPPPLFRDETKESIIPQVPLFQILTKFDGQTAREYKTYKENFLKRYEITKLPLYLIMCFRRFTKNTFYLEKNPTIVNFPIKNVDLRDLLSPDVVTAEATENTSTVYDLISNVVHDGEPGKGTYRVHVLHKGTGTWYEMQDLHVIDVLPQMITLSESYVQIWERRDVDNVLKDNST</sequence>
<keyword evidence="13" id="KW-0747">Spliceosome</keyword>
<dbReference type="InterPro" id="IPR011129">
    <property type="entry name" value="CSD"/>
</dbReference>
<name>A0A813W1U9_9BILA</name>
<dbReference type="FunFam" id="2.40.50.140:FF:000086">
    <property type="entry name" value="Cold shock domain-containing protein C2"/>
    <property type="match status" value="1"/>
</dbReference>
<evidence type="ECO:0000256" key="19">
    <source>
        <dbReference type="ARBA" id="ARBA00022840"/>
    </source>
</evidence>
<dbReference type="Proteomes" id="UP000682733">
    <property type="component" value="Unassembled WGS sequence"/>
</dbReference>
<dbReference type="GO" id="GO:0000245">
    <property type="term" value="P:spliceosomal complex assembly"/>
    <property type="evidence" value="ECO:0007669"/>
    <property type="project" value="InterPro"/>
</dbReference>
<dbReference type="GO" id="GO:0005681">
    <property type="term" value="C:spliceosomal complex"/>
    <property type="evidence" value="ECO:0007669"/>
    <property type="project" value="UniProtKB-KW"/>
</dbReference>
<evidence type="ECO:0000256" key="9">
    <source>
        <dbReference type="ARBA" id="ARBA00022553"/>
    </source>
</evidence>
<dbReference type="SMART" id="SM00357">
    <property type="entry name" value="CSP"/>
    <property type="match status" value="1"/>
</dbReference>
<evidence type="ECO:0000256" key="2">
    <source>
        <dbReference type="ARBA" id="ARBA00004123"/>
    </source>
</evidence>
<dbReference type="InterPro" id="IPR003959">
    <property type="entry name" value="ATPase_AAA_core"/>
</dbReference>
<evidence type="ECO:0000259" key="32">
    <source>
        <dbReference type="PROSITE" id="PS51857"/>
    </source>
</evidence>
<evidence type="ECO:0000256" key="17">
    <source>
        <dbReference type="ARBA" id="ARBA00022801"/>
    </source>
</evidence>
<evidence type="ECO:0000256" key="29">
    <source>
        <dbReference type="SAM" id="MobiDB-lite"/>
    </source>
</evidence>
<feature type="region of interest" description="Disordered" evidence="29">
    <location>
        <begin position="171"/>
        <end position="206"/>
    </location>
</feature>
<dbReference type="CDD" id="cd19502">
    <property type="entry name" value="RecA-like_PAN_like"/>
    <property type="match status" value="1"/>
</dbReference>
<dbReference type="GO" id="GO:0016579">
    <property type="term" value="P:protein deubiquitination"/>
    <property type="evidence" value="ECO:0007669"/>
    <property type="project" value="InterPro"/>
</dbReference>
<evidence type="ECO:0000256" key="15">
    <source>
        <dbReference type="ARBA" id="ARBA00022771"/>
    </source>
</evidence>
<dbReference type="PANTHER" id="PTHR23073">
    <property type="entry name" value="26S PROTEASOME REGULATORY SUBUNIT"/>
    <property type="match status" value="1"/>
</dbReference>
<dbReference type="GO" id="GO:0003676">
    <property type="term" value="F:nucleic acid binding"/>
    <property type="evidence" value="ECO:0007669"/>
    <property type="project" value="InterPro"/>
</dbReference>
<dbReference type="Pfam" id="PF00313">
    <property type="entry name" value="CSD"/>
    <property type="match status" value="1"/>
</dbReference>
<evidence type="ECO:0000256" key="22">
    <source>
        <dbReference type="ARBA" id="ARBA00023187"/>
    </source>
</evidence>
<dbReference type="GO" id="GO:0005737">
    <property type="term" value="C:cytoplasm"/>
    <property type="evidence" value="ECO:0007669"/>
    <property type="project" value="UniProtKB-SubCell"/>
</dbReference>
<dbReference type="GO" id="GO:0008270">
    <property type="term" value="F:zinc ion binding"/>
    <property type="evidence" value="ECO:0007669"/>
    <property type="project" value="UniProtKB-KW"/>
</dbReference>
<dbReference type="GO" id="GO:0005524">
    <property type="term" value="F:ATP binding"/>
    <property type="evidence" value="ECO:0007669"/>
    <property type="project" value="UniProtKB-KW"/>
</dbReference>
<comment type="similarity">
    <text evidence="5">Belongs to the peptidase C19 family.</text>
</comment>
<keyword evidence="12" id="KW-0479">Metal-binding</keyword>
<feature type="region of interest" description="Disordered" evidence="29">
    <location>
        <begin position="125"/>
        <end position="148"/>
    </location>
</feature>
<dbReference type="InterPro" id="IPR001394">
    <property type="entry name" value="Peptidase_C19_UCH"/>
</dbReference>
<keyword evidence="22" id="KW-0508">mRNA splicing</keyword>
<dbReference type="CDD" id="cd02669">
    <property type="entry name" value="Peptidase_C19M"/>
    <property type="match status" value="1"/>
</dbReference>
<dbReference type="EMBL" id="CAJOBA010005437">
    <property type="protein sequence ID" value="CAF3743465.1"/>
    <property type="molecule type" value="Genomic_DNA"/>
</dbReference>
<evidence type="ECO:0000256" key="23">
    <source>
        <dbReference type="ARBA" id="ARBA00023242"/>
    </source>
</evidence>
<comment type="subcellular location">
    <subcellularLocation>
        <location evidence="3">Cytoplasm</location>
    </subcellularLocation>
    <subcellularLocation>
        <location evidence="2">Nucleus</location>
    </subcellularLocation>
</comment>
<keyword evidence="20" id="KW-0832">Ubl conjugation</keyword>
<keyword evidence="14" id="KW-0547">Nucleotide-binding</keyword>
<evidence type="ECO:0000256" key="18">
    <source>
        <dbReference type="ARBA" id="ARBA00022833"/>
    </source>
</evidence>
<dbReference type="EMBL" id="CAJOBC010000919">
    <property type="protein sequence ID" value="CAF3638864.1"/>
    <property type="molecule type" value="Genomic_DNA"/>
</dbReference>
<dbReference type="AlphaFoldDB" id="A0A813W1U9"/>
<evidence type="ECO:0000256" key="10">
    <source>
        <dbReference type="ARBA" id="ARBA00022618"/>
    </source>
</evidence>
<dbReference type="GO" id="GO:0004843">
    <property type="term" value="F:cysteine-type deubiquitinase activity"/>
    <property type="evidence" value="ECO:0007669"/>
    <property type="project" value="UniProtKB-EC"/>
</dbReference>
<evidence type="ECO:0000256" key="3">
    <source>
        <dbReference type="ARBA" id="ARBA00004496"/>
    </source>
</evidence>
<evidence type="ECO:0000256" key="6">
    <source>
        <dbReference type="ARBA" id="ARBA00012759"/>
    </source>
</evidence>
<dbReference type="OrthoDB" id="10263353at2759"/>
<dbReference type="SMART" id="SM00290">
    <property type="entry name" value="ZnF_UBP"/>
    <property type="match status" value="1"/>
</dbReference>
<keyword evidence="10" id="KW-0132">Cell division</keyword>
<dbReference type="SUPFAM" id="SSF54001">
    <property type="entry name" value="Cysteine proteinases"/>
    <property type="match status" value="1"/>
</dbReference>
<evidence type="ECO:0000256" key="16">
    <source>
        <dbReference type="ARBA" id="ARBA00022786"/>
    </source>
</evidence>
<keyword evidence="9" id="KW-0597">Phosphoprotein</keyword>
<dbReference type="FunFam" id="3.40.50.300:FF:000039">
    <property type="entry name" value="26S proteasome regulatory subunit 4"/>
    <property type="match status" value="1"/>
</dbReference>
<dbReference type="Pfam" id="PF17862">
    <property type="entry name" value="AAA_lid_3"/>
    <property type="match status" value="1"/>
</dbReference>
<comment type="similarity">
    <text evidence="4">Belongs to the AAA ATPase family.</text>
</comment>
<keyword evidence="16" id="KW-0833">Ubl conjugation pathway</keyword>
<dbReference type="FunFam" id="1.10.8.60:FF:000007">
    <property type="entry name" value="26S proteasome regulatory subunit 4"/>
    <property type="match status" value="1"/>
</dbReference>
<dbReference type="InterPro" id="IPR003960">
    <property type="entry name" value="ATPase_AAA_CS"/>
</dbReference>
<dbReference type="InterPro" id="IPR012340">
    <property type="entry name" value="NA-bd_OB-fold"/>
</dbReference>
<dbReference type="PROSITE" id="PS51857">
    <property type="entry name" value="CSD_2"/>
    <property type="match status" value="1"/>
</dbReference>
<dbReference type="Gene3D" id="3.40.50.300">
    <property type="entry name" value="P-loop containing nucleotide triphosphate hydrolases"/>
    <property type="match status" value="1"/>
</dbReference>
<dbReference type="PROSITE" id="PS50235">
    <property type="entry name" value="USP_3"/>
    <property type="match status" value="1"/>
</dbReference>
<dbReference type="SMART" id="SM00382">
    <property type="entry name" value="AAA"/>
    <property type="match status" value="1"/>
</dbReference>
<dbReference type="Gene3D" id="3.30.40.10">
    <property type="entry name" value="Zinc/RING finger domain, C3HC4 (zinc finger)"/>
    <property type="match status" value="1"/>
</dbReference>
<dbReference type="InterPro" id="IPR013083">
    <property type="entry name" value="Znf_RING/FYVE/PHD"/>
</dbReference>
<dbReference type="Pfam" id="PF00443">
    <property type="entry name" value="UCH"/>
    <property type="match status" value="1"/>
</dbReference>
<keyword evidence="7" id="KW-0963">Cytoplasm</keyword>
<evidence type="ECO:0000259" key="30">
    <source>
        <dbReference type="PROSITE" id="PS50235"/>
    </source>
</evidence>
<dbReference type="InterPro" id="IPR027417">
    <property type="entry name" value="P-loop_NTPase"/>
</dbReference>
<dbReference type="EMBL" id="CAJNOQ010000919">
    <property type="protein sequence ID" value="CAF0851225.1"/>
    <property type="molecule type" value="Genomic_DNA"/>
</dbReference>
<organism evidence="33 37">
    <name type="scientific">Didymodactylos carnosus</name>
    <dbReference type="NCBI Taxonomy" id="1234261"/>
    <lineage>
        <taxon>Eukaryota</taxon>
        <taxon>Metazoa</taxon>
        <taxon>Spiralia</taxon>
        <taxon>Gnathifera</taxon>
        <taxon>Rotifera</taxon>
        <taxon>Eurotatoria</taxon>
        <taxon>Bdelloidea</taxon>
        <taxon>Philodinida</taxon>
        <taxon>Philodinidae</taxon>
        <taxon>Didymodactylos</taxon>
    </lineage>
</organism>
<dbReference type="SUPFAM" id="SSF52540">
    <property type="entry name" value="P-loop containing nucleoside triphosphate hydrolases"/>
    <property type="match status" value="1"/>
</dbReference>
<dbReference type="InterPro" id="IPR032501">
    <property type="entry name" value="Prot_ATP_ID_OB_2nd"/>
</dbReference>
<dbReference type="InterPro" id="IPR001607">
    <property type="entry name" value="Znf_UBP"/>
</dbReference>
<protein>
    <recommendedName>
        <fullName evidence="26">Ubiquitin carboxyl-terminal hydrolase 39</fullName>
        <ecNumber evidence="6">3.4.19.12</ecNumber>
    </recommendedName>
    <alternativeName>
        <fullName evidence="27">U4/U6.U5 tri-snRNP-associated 65 kDa protein</fullName>
    </alternativeName>
</protein>
<evidence type="ECO:0000313" key="33">
    <source>
        <dbReference type="EMBL" id="CAF0851225.1"/>
    </source>
</evidence>
<evidence type="ECO:0000256" key="13">
    <source>
        <dbReference type="ARBA" id="ARBA00022728"/>
    </source>
</evidence>
<dbReference type="GO" id="GO:0000502">
    <property type="term" value="C:proteasome complex"/>
    <property type="evidence" value="ECO:0007669"/>
    <property type="project" value="UniProtKB-KW"/>
</dbReference>
<dbReference type="GO" id="GO:0016887">
    <property type="term" value="F:ATP hydrolysis activity"/>
    <property type="evidence" value="ECO:0007669"/>
    <property type="project" value="InterPro"/>
</dbReference>
<dbReference type="PROSITE" id="PS50271">
    <property type="entry name" value="ZF_UBP"/>
    <property type="match status" value="1"/>
</dbReference>
<evidence type="ECO:0000256" key="5">
    <source>
        <dbReference type="ARBA" id="ARBA00009085"/>
    </source>
</evidence>
<dbReference type="Pfam" id="PF16450">
    <property type="entry name" value="Prot_ATP_ID_OB_C"/>
    <property type="match status" value="1"/>
</dbReference>
<keyword evidence="21" id="KW-0647">Proteasome</keyword>
<accession>A0A813W1U9</accession>
<evidence type="ECO:0000256" key="25">
    <source>
        <dbReference type="ARBA" id="ARBA00064202"/>
    </source>
</evidence>
<dbReference type="FunFam" id="3.30.40.10:FF:000068">
    <property type="entry name" value="U4/U6.U5 tri-snRNP-associated protein 2"/>
    <property type="match status" value="1"/>
</dbReference>
<evidence type="ECO:0000313" key="36">
    <source>
        <dbReference type="EMBL" id="CAF3743465.1"/>
    </source>
</evidence>
<evidence type="ECO:0000256" key="12">
    <source>
        <dbReference type="ARBA" id="ARBA00022723"/>
    </source>
</evidence>
<evidence type="ECO:0000256" key="14">
    <source>
        <dbReference type="ARBA" id="ARBA00022741"/>
    </source>
</evidence>
<dbReference type="EC" id="3.4.19.12" evidence="6"/>
<dbReference type="InterPro" id="IPR003593">
    <property type="entry name" value="AAA+_ATPase"/>
</dbReference>
<evidence type="ECO:0000256" key="8">
    <source>
        <dbReference type="ARBA" id="ARBA00022499"/>
    </source>
</evidence>
<dbReference type="Proteomes" id="UP000677228">
    <property type="component" value="Unassembled WGS sequence"/>
</dbReference>
<dbReference type="FunFam" id="2.40.50.140:FF:000437">
    <property type="entry name" value="26S protease regulatory subunit, putative"/>
    <property type="match status" value="1"/>
</dbReference>
<gene>
    <name evidence="33" type="ORF">GPM918_LOCUS6083</name>
    <name evidence="34" type="ORF">OVA965_LOCUS13153</name>
    <name evidence="35" type="ORF">SRO942_LOCUS6083</name>
    <name evidence="36" type="ORF">TMI583_LOCUS13159</name>
</gene>
<evidence type="ECO:0000313" key="35">
    <source>
        <dbReference type="EMBL" id="CAF3638864.1"/>
    </source>
</evidence>
<keyword evidence="37" id="KW-1185">Reference proteome</keyword>
<evidence type="ECO:0000256" key="1">
    <source>
        <dbReference type="ARBA" id="ARBA00000707"/>
    </source>
</evidence>
<dbReference type="SUPFAM" id="SSF57850">
    <property type="entry name" value="RING/U-box"/>
    <property type="match status" value="1"/>
</dbReference>
<dbReference type="Proteomes" id="UP000663829">
    <property type="component" value="Unassembled WGS sequence"/>
</dbReference>
<dbReference type="InterPro" id="IPR002059">
    <property type="entry name" value="CSP_DNA-bd"/>
</dbReference>
<evidence type="ECO:0000256" key="27">
    <source>
        <dbReference type="ARBA" id="ARBA00079185"/>
    </source>
</evidence>
<evidence type="ECO:0000256" key="28">
    <source>
        <dbReference type="PROSITE-ProRule" id="PRU00502"/>
    </source>
</evidence>
<evidence type="ECO:0000256" key="4">
    <source>
        <dbReference type="ARBA" id="ARBA00006914"/>
    </source>
</evidence>
<keyword evidence="23" id="KW-0539">Nucleus</keyword>
<evidence type="ECO:0000256" key="7">
    <source>
        <dbReference type="ARBA" id="ARBA00022490"/>
    </source>
</evidence>
<evidence type="ECO:0000256" key="24">
    <source>
        <dbReference type="ARBA" id="ARBA00023306"/>
    </source>
</evidence>
<keyword evidence="19" id="KW-0067">ATP-binding</keyword>
<evidence type="ECO:0000256" key="11">
    <source>
        <dbReference type="ARBA" id="ARBA00022664"/>
    </source>
</evidence>
<keyword evidence="17" id="KW-0378">Hydrolase</keyword>
<keyword evidence="11" id="KW-0507">mRNA processing</keyword>
<dbReference type="InterPro" id="IPR028889">
    <property type="entry name" value="USP"/>
</dbReference>
<keyword evidence="24" id="KW-0131">Cell cycle</keyword>
<comment type="catalytic activity">
    <reaction evidence="1">
        <text>Thiol-dependent hydrolysis of ester, thioester, amide, peptide and isopeptide bonds formed by the C-terminal Gly of ubiquitin (a 76-residue protein attached to proteins as an intracellular targeting signal).</text>
        <dbReference type="EC" id="3.4.19.12"/>
    </reaction>
</comment>
<keyword evidence="8" id="KW-1017">Isopeptide bond</keyword>
<feature type="domain" description="CSD" evidence="32">
    <location>
        <begin position="40"/>
        <end position="106"/>
    </location>
</feature>
<feature type="domain" description="USP" evidence="30">
    <location>
        <begin position="724"/>
        <end position="1058"/>
    </location>
</feature>
<evidence type="ECO:0000259" key="31">
    <source>
        <dbReference type="PROSITE" id="PS50271"/>
    </source>
</evidence>
<dbReference type="InterPro" id="IPR038765">
    <property type="entry name" value="Papain-like_cys_pep_sf"/>
</dbReference>
<dbReference type="InterPro" id="IPR033809">
    <property type="entry name" value="USP39"/>
</dbReference>
<dbReference type="InterPro" id="IPR050221">
    <property type="entry name" value="26S_Proteasome_ATPase"/>
</dbReference>
<dbReference type="Pfam" id="PF02148">
    <property type="entry name" value="zf-UBP"/>
    <property type="match status" value="1"/>
</dbReference>
<dbReference type="EMBL" id="CAJNOK010005428">
    <property type="protein sequence ID" value="CAF0972041.1"/>
    <property type="molecule type" value="Genomic_DNA"/>
</dbReference>
<evidence type="ECO:0000256" key="20">
    <source>
        <dbReference type="ARBA" id="ARBA00022843"/>
    </source>
</evidence>
<dbReference type="Proteomes" id="UP000681722">
    <property type="component" value="Unassembled WGS sequence"/>
</dbReference>
<evidence type="ECO:0000313" key="37">
    <source>
        <dbReference type="Proteomes" id="UP000663829"/>
    </source>
</evidence>
<comment type="subunit">
    <text evidence="25">The U4/U6-U5 tri-snRNP complex is a building block of the precatalytic spliceosome (spliceosome B complex). Component of the U4/U6-U5 tri-snRNP complex composed of the U4, U6 and U5 snRNAs and at least PRPF3, PRPF4, PRPF6, PRPF8, PRPF31, SNRNP200, TXNL4A, SNRNP40, SNRPB, SNRPD1, SNRPD2, SNRPD3, SNRPE, SNRPF, SNRPG, DDX23, CD2BP2, PPIH, SNU13, EFTUD2, SART1 and USP39, plus LSM2, LSM3, LSM4, LSM5, LSM6, LSM7 and LSM8.</text>
</comment>
<dbReference type="FunFam" id="3.90.70.10:FF:000030">
    <property type="entry name" value="U4/U6.U5 tri-snRNP-associated protein 2"/>
    <property type="match status" value="1"/>
</dbReference>
<dbReference type="SUPFAM" id="SSF50249">
    <property type="entry name" value="Nucleic acid-binding proteins"/>
    <property type="match status" value="1"/>
</dbReference>
<comment type="caution">
    <text evidence="33">The sequence shown here is derived from an EMBL/GenBank/DDBJ whole genome shotgun (WGS) entry which is preliminary data.</text>
</comment>
<dbReference type="Pfam" id="PF00004">
    <property type="entry name" value="AAA"/>
    <property type="match status" value="1"/>
</dbReference>
<evidence type="ECO:0000256" key="21">
    <source>
        <dbReference type="ARBA" id="ARBA00022942"/>
    </source>
</evidence>
<dbReference type="Gene3D" id="1.10.8.60">
    <property type="match status" value="1"/>
</dbReference>